<dbReference type="Pfam" id="PF00366">
    <property type="entry name" value="Ribosomal_S17"/>
    <property type="match status" value="1"/>
</dbReference>
<dbReference type="Gene3D" id="2.40.50.140">
    <property type="entry name" value="Nucleic acid-binding proteins"/>
    <property type="match status" value="1"/>
</dbReference>
<keyword evidence="6" id="KW-1185">Reference proteome</keyword>
<evidence type="ECO:0008006" key="7">
    <source>
        <dbReference type="Google" id="ProtNLM"/>
    </source>
</evidence>
<dbReference type="GO" id="GO:0005840">
    <property type="term" value="C:ribosome"/>
    <property type="evidence" value="ECO:0007669"/>
    <property type="project" value="UniProtKB-KW"/>
</dbReference>
<dbReference type="EMBL" id="WHVB01000008">
    <property type="protein sequence ID" value="KAF8480203.1"/>
    <property type="molecule type" value="Genomic_DNA"/>
</dbReference>
<reference evidence="5" key="1">
    <citation type="submission" date="2019-10" db="EMBL/GenBank/DDBJ databases">
        <authorList>
            <consortium name="DOE Joint Genome Institute"/>
            <person name="Kuo A."/>
            <person name="Miyauchi S."/>
            <person name="Kiss E."/>
            <person name="Drula E."/>
            <person name="Kohler A."/>
            <person name="Sanchez-Garcia M."/>
            <person name="Andreopoulos B."/>
            <person name="Barry K.W."/>
            <person name="Bonito G."/>
            <person name="Buee M."/>
            <person name="Carver A."/>
            <person name="Chen C."/>
            <person name="Cichocki N."/>
            <person name="Clum A."/>
            <person name="Culley D."/>
            <person name="Crous P.W."/>
            <person name="Fauchery L."/>
            <person name="Girlanda M."/>
            <person name="Hayes R."/>
            <person name="Keri Z."/>
            <person name="LaButti K."/>
            <person name="Lipzen A."/>
            <person name="Lombard V."/>
            <person name="Magnuson J."/>
            <person name="Maillard F."/>
            <person name="Morin E."/>
            <person name="Murat C."/>
            <person name="Nolan M."/>
            <person name="Ohm R."/>
            <person name="Pangilinan J."/>
            <person name="Pereira M."/>
            <person name="Perotto S."/>
            <person name="Peter M."/>
            <person name="Riley R."/>
            <person name="Sitrit Y."/>
            <person name="Stielow B."/>
            <person name="Szollosi G."/>
            <person name="Zifcakova L."/>
            <person name="Stursova M."/>
            <person name="Spatafora J.W."/>
            <person name="Tedersoo L."/>
            <person name="Vaario L.-M."/>
            <person name="Yamada A."/>
            <person name="Yan M."/>
            <person name="Wang P."/>
            <person name="Xu J."/>
            <person name="Bruns T."/>
            <person name="Baldrian P."/>
            <person name="Vilgalys R."/>
            <person name="Henrissat B."/>
            <person name="Grigoriev I.V."/>
            <person name="Hibbett D."/>
            <person name="Nagy L.G."/>
            <person name="Martin F.M."/>
        </authorList>
    </citation>
    <scope>NUCLEOTIDE SEQUENCE</scope>
    <source>
        <strain evidence="5">Prilba</strain>
    </source>
</reference>
<proteinExistence type="inferred from homology"/>
<dbReference type="SUPFAM" id="SSF50249">
    <property type="entry name" value="Nucleic acid-binding proteins"/>
    <property type="match status" value="1"/>
</dbReference>
<dbReference type="CDD" id="cd00364">
    <property type="entry name" value="Ribosomal_uS17"/>
    <property type="match status" value="1"/>
</dbReference>
<reference evidence="5" key="2">
    <citation type="journal article" date="2020" name="Nat. Commun.">
        <title>Large-scale genome sequencing of mycorrhizal fungi provides insights into the early evolution of symbiotic traits.</title>
        <authorList>
            <person name="Miyauchi S."/>
            <person name="Kiss E."/>
            <person name="Kuo A."/>
            <person name="Drula E."/>
            <person name="Kohler A."/>
            <person name="Sanchez-Garcia M."/>
            <person name="Morin E."/>
            <person name="Andreopoulos B."/>
            <person name="Barry K.W."/>
            <person name="Bonito G."/>
            <person name="Buee M."/>
            <person name="Carver A."/>
            <person name="Chen C."/>
            <person name="Cichocki N."/>
            <person name="Clum A."/>
            <person name="Culley D."/>
            <person name="Crous P.W."/>
            <person name="Fauchery L."/>
            <person name="Girlanda M."/>
            <person name="Hayes R.D."/>
            <person name="Keri Z."/>
            <person name="LaButti K."/>
            <person name="Lipzen A."/>
            <person name="Lombard V."/>
            <person name="Magnuson J."/>
            <person name="Maillard F."/>
            <person name="Murat C."/>
            <person name="Nolan M."/>
            <person name="Ohm R.A."/>
            <person name="Pangilinan J."/>
            <person name="Pereira M.F."/>
            <person name="Perotto S."/>
            <person name="Peter M."/>
            <person name="Pfister S."/>
            <person name="Riley R."/>
            <person name="Sitrit Y."/>
            <person name="Stielow J.B."/>
            <person name="Szollosi G."/>
            <person name="Zifcakova L."/>
            <person name="Stursova M."/>
            <person name="Spatafora J.W."/>
            <person name="Tedersoo L."/>
            <person name="Vaario L.M."/>
            <person name="Yamada A."/>
            <person name="Yan M."/>
            <person name="Wang P."/>
            <person name="Xu J."/>
            <person name="Bruns T."/>
            <person name="Baldrian P."/>
            <person name="Vilgalys R."/>
            <person name="Dunand C."/>
            <person name="Henrissat B."/>
            <person name="Grigoriev I.V."/>
            <person name="Hibbett D."/>
            <person name="Nagy L.G."/>
            <person name="Martin F.M."/>
        </authorList>
    </citation>
    <scope>NUCLEOTIDE SEQUENCE</scope>
    <source>
        <strain evidence="5">Prilba</strain>
    </source>
</reference>
<evidence type="ECO:0000313" key="5">
    <source>
        <dbReference type="EMBL" id="KAF8480203.1"/>
    </source>
</evidence>
<keyword evidence="3" id="KW-0687">Ribonucleoprotein</keyword>
<dbReference type="GO" id="GO:0005739">
    <property type="term" value="C:mitochondrion"/>
    <property type="evidence" value="ECO:0007669"/>
    <property type="project" value="TreeGrafter"/>
</dbReference>
<accession>A0A9P5MW88</accession>
<dbReference type="GO" id="GO:0003735">
    <property type="term" value="F:structural constituent of ribosome"/>
    <property type="evidence" value="ECO:0007669"/>
    <property type="project" value="InterPro"/>
</dbReference>
<dbReference type="GO" id="GO:0006412">
    <property type="term" value="P:translation"/>
    <property type="evidence" value="ECO:0007669"/>
    <property type="project" value="InterPro"/>
</dbReference>
<dbReference type="Proteomes" id="UP000759537">
    <property type="component" value="Unassembled WGS sequence"/>
</dbReference>
<protein>
    <recommendedName>
        <fullName evidence="7">30S ribosomal protein S17, chloroplastic</fullName>
    </recommendedName>
</protein>
<comment type="similarity">
    <text evidence="1">Belongs to the universal ribosomal protein uS17 family.</text>
</comment>
<evidence type="ECO:0000256" key="2">
    <source>
        <dbReference type="ARBA" id="ARBA00022980"/>
    </source>
</evidence>
<dbReference type="InterPro" id="IPR000266">
    <property type="entry name" value="Ribosomal_uS17"/>
</dbReference>
<evidence type="ECO:0000256" key="4">
    <source>
        <dbReference type="SAM" id="MobiDB-lite"/>
    </source>
</evidence>
<dbReference type="InterPro" id="IPR012340">
    <property type="entry name" value="NA-bd_OB-fold"/>
</dbReference>
<evidence type="ECO:0000256" key="1">
    <source>
        <dbReference type="ARBA" id="ARBA00010254"/>
    </source>
</evidence>
<feature type="region of interest" description="Disordered" evidence="4">
    <location>
        <begin position="100"/>
        <end position="124"/>
    </location>
</feature>
<name>A0A9P5MW88_9AGAM</name>
<dbReference type="OrthoDB" id="274752at2759"/>
<organism evidence="5 6">
    <name type="scientific">Russula ochroleuca</name>
    <dbReference type="NCBI Taxonomy" id="152965"/>
    <lineage>
        <taxon>Eukaryota</taxon>
        <taxon>Fungi</taxon>
        <taxon>Dikarya</taxon>
        <taxon>Basidiomycota</taxon>
        <taxon>Agaricomycotina</taxon>
        <taxon>Agaricomycetes</taxon>
        <taxon>Russulales</taxon>
        <taxon>Russulaceae</taxon>
        <taxon>Russula</taxon>
    </lineage>
</organism>
<evidence type="ECO:0000313" key="6">
    <source>
        <dbReference type="Proteomes" id="UP000759537"/>
    </source>
</evidence>
<feature type="compositionally biased region" description="Low complexity" evidence="4">
    <location>
        <begin position="108"/>
        <end position="124"/>
    </location>
</feature>
<gene>
    <name evidence="5" type="ORF">DFH94DRAFT_741106</name>
</gene>
<sequence>MRDRANIRQSVTRFTTPNMPPMSFFGVVTKAGFMNKTATVTVSRWVIDAKTGKRISRSKKFLVHDEGNQLRIEDSVLIRNCPPVSARKRFTLEKVVRSPETERDLAHAAAVETPATSSSPTPIP</sequence>
<dbReference type="PANTHER" id="PTHR10744">
    <property type="entry name" value="40S RIBOSOMAL PROTEIN S11 FAMILY MEMBER"/>
    <property type="match status" value="1"/>
</dbReference>
<comment type="caution">
    <text evidence="5">The sequence shown here is derived from an EMBL/GenBank/DDBJ whole genome shotgun (WGS) entry which is preliminary data.</text>
</comment>
<dbReference type="AlphaFoldDB" id="A0A9P5MW88"/>
<dbReference type="PANTHER" id="PTHR10744:SF1">
    <property type="entry name" value="SMALL RIBOSOMAL SUBUNIT PROTEIN US17M"/>
    <property type="match status" value="1"/>
</dbReference>
<keyword evidence="2" id="KW-0689">Ribosomal protein</keyword>
<evidence type="ECO:0000256" key="3">
    <source>
        <dbReference type="ARBA" id="ARBA00023274"/>
    </source>
</evidence>
<dbReference type="GO" id="GO:1990904">
    <property type="term" value="C:ribonucleoprotein complex"/>
    <property type="evidence" value="ECO:0007669"/>
    <property type="project" value="UniProtKB-KW"/>
</dbReference>